<dbReference type="EMBL" id="BARW01037370">
    <property type="protein sequence ID" value="GAJ24263.1"/>
    <property type="molecule type" value="Genomic_DNA"/>
</dbReference>
<evidence type="ECO:0000313" key="1">
    <source>
        <dbReference type="EMBL" id="GAJ24263.1"/>
    </source>
</evidence>
<comment type="caution">
    <text evidence="1">The sequence shown here is derived from an EMBL/GenBank/DDBJ whole genome shotgun (WGS) entry which is preliminary data.</text>
</comment>
<feature type="non-terminal residue" evidence="1">
    <location>
        <position position="197"/>
    </location>
</feature>
<feature type="non-terminal residue" evidence="1">
    <location>
        <position position="1"/>
    </location>
</feature>
<sequence>TDEKLIIATINKPGTLFKTLDSIKDKEIIYSEMIHSNTFLPGQDGELELQKFHFRTDKEKSDSTPMFRGKGLIRKNLKDHYPDFNFQEFDTILQSFLENNRDYVALSPALRVARAMWLFQSAILQGGIFLDVEPTQNEKGQEETRLVFSVINPLFKGYLGKIIEIFYRLNIATQRNYILEIKDAEQHVTILSAYITT</sequence>
<gene>
    <name evidence="1" type="ORF">S12H4_57717</name>
</gene>
<name>X1V3C5_9ZZZZ</name>
<reference evidence="1" key="1">
    <citation type="journal article" date="2014" name="Front. Microbiol.">
        <title>High frequency of phylogenetically diverse reductive dehalogenase-homologous genes in deep subseafloor sedimentary metagenomes.</title>
        <authorList>
            <person name="Kawai M."/>
            <person name="Futagami T."/>
            <person name="Toyoda A."/>
            <person name="Takaki Y."/>
            <person name="Nishi S."/>
            <person name="Hori S."/>
            <person name="Arai W."/>
            <person name="Tsubouchi T."/>
            <person name="Morono Y."/>
            <person name="Uchiyama I."/>
            <person name="Ito T."/>
            <person name="Fujiyama A."/>
            <person name="Inagaki F."/>
            <person name="Takami H."/>
        </authorList>
    </citation>
    <scope>NUCLEOTIDE SEQUENCE</scope>
    <source>
        <strain evidence="1">Expedition CK06-06</strain>
    </source>
</reference>
<dbReference type="AlphaFoldDB" id="X1V3C5"/>
<proteinExistence type="predicted"/>
<accession>X1V3C5</accession>
<protein>
    <submittedName>
        <fullName evidence="1">Uncharacterized protein</fullName>
    </submittedName>
</protein>
<organism evidence="1">
    <name type="scientific">marine sediment metagenome</name>
    <dbReference type="NCBI Taxonomy" id="412755"/>
    <lineage>
        <taxon>unclassified sequences</taxon>
        <taxon>metagenomes</taxon>
        <taxon>ecological metagenomes</taxon>
    </lineage>
</organism>